<dbReference type="RefSeq" id="WP_244786899.1">
    <property type="nucleotide sequence ID" value="NZ_CP091508.1"/>
</dbReference>
<sequence>MVGGIFAIEADGDGFGSNFRTCTRSGTCAEIAAVARGYNACQQGMA</sequence>
<dbReference type="EMBL" id="CP091508">
    <property type="protein sequence ID" value="UOO82815.1"/>
    <property type="molecule type" value="Genomic_DNA"/>
</dbReference>
<proteinExistence type="predicted"/>
<name>A0ABY4DVX8_9NEIS</name>
<evidence type="ECO:0000313" key="1">
    <source>
        <dbReference type="EMBL" id="UOO82815.1"/>
    </source>
</evidence>
<protein>
    <submittedName>
        <fullName evidence="1">Uncharacterized protein</fullName>
    </submittedName>
</protein>
<keyword evidence="2" id="KW-1185">Reference proteome</keyword>
<reference evidence="1 2" key="1">
    <citation type="journal article" date="2022" name="Res Sq">
        <title>Evolution of multicellular longitudinally dividing oral cavity symbionts (Neisseriaceae).</title>
        <authorList>
            <person name="Nyongesa S."/>
            <person name="Weber P."/>
            <person name="Bernet E."/>
            <person name="Pullido F."/>
            <person name="Nieckarz M."/>
            <person name="Delaby M."/>
            <person name="Nieves C."/>
            <person name="Viehboeck T."/>
            <person name="Krause N."/>
            <person name="Rivera-Millot A."/>
            <person name="Nakamura A."/>
            <person name="Vischer N."/>
            <person name="VanNieuwenhze M."/>
            <person name="Brun Y."/>
            <person name="Cava F."/>
            <person name="Bulgheresi S."/>
            <person name="Veyrier F."/>
        </authorList>
    </citation>
    <scope>NUCLEOTIDE SEQUENCE [LARGE SCALE GENOMIC DNA]</scope>
    <source>
        <strain evidence="1 2">CCUG 63373m</strain>
    </source>
</reference>
<evidence type="ECO:0000313" key="2">
    <source>
        <dbReference type="Proteomes" id="UP000829817"/>
    </source>
</evidence>
<dbReference type="Proteomes" id="UP000829817">
    <property type="component" value="Chromosome"/>
</dbReference>
<organism evidence="1 2">
    <name type="scientific">Uruburuella testudinis</name>
    <dbReference type="NCBI Taxonomy" id="1282863"/>
    <lineage>
        <taxon>Bacteria</taxon>
        <taxon>Pseudomonadati</taxon>
        <taxon>Pseudomonadota</taxon>
        <taxon>Betaproteobacteria</taxon>
        <taxon>Neisseriales</taxon>
        <taxon>Neisseriaceae</taxon>
        <taxon>Uruburuella</taxon>
    </lineage>
</organism>
<accession>A0ABY4DVX8</accession>
<gene>
    <name evidence="1" type="ORF">LVJ83_04945</name>
</gene>